<protein>
    <recommendedName>
        <fullName evidence="3">DUF7707 domain-containing protein</fullName>
    </recommendedName>
</protein>
<comment type="caution">
    <text evidence="4">The sequence shown here is derived from an EMBL/GenBank/DDBJ whole genome shotgun (WGS) entry which is preliminary data.</text>
</comment>
<dbReference type="PANTHER" id="PTHR38118">
    <property type="entry name" value="ANCHORED CELL WALL PROTEIN 11-RELATED"/>
    <property type="match status" value="1"/>
</dbReference>
<sequence length="197" mass="20113">MLSLKNIILVSATLVSAVHADYVIVPSSVSLSLRTSWCQSEISTCPLICKQSSPGTTLVNECDPATLTYGCLCGNNLQPNVSEYSLTLPYFVCQEWGQQCVKACGSDNTCSSSCIQDHPCGAQNPNKVNSTSTSATASSTGTSTATGSNVIYTGLDGEGSTATSTPGGNAAPNLAVGSLMGFVTLSAAFVAGFGCIL</sequence>
<proteinExistence type="predicted"/>
<feature type="transmembrane region" description="Helical" evidence="1">
    <location>
        <begin position="174"/>
        <end position="196"/>
    </location>
</feature>
<feature type="domain" description="DUF7707" evidence="3">
    <location>
        <begin position="23"/>
        <end position="125"/>
    </location>
</feature>
<dbReference type="PANTHER" id="PTHR38118:SF2">
    <property type="entry name" value="CDP-ALCOHOL PHOSPHATIDYLTRANSFERASE PROTEIN"/>
    <property type="match status" value="1"/>
</dbReference>
<gene>
    <name evidence="4" type="ORF">BCR38DRAFT_453499</name>
</gene>
<feature type="chain" id="PRO_5012756533" description="DUF7707 domain-containing protein" evidence="2">
    <location>
        <begin position="21"/>
        <end position="197"/>
    </location>
</feature>
<dbReference type="EMBL" id="MCFJ01000033">
    <property type="protein sequence ID" value="ORY54563.1"/>
    <property type="molecule type" value="Genomic_DNA"/>
</dbReference>
<evidence type="ECO:0000313" key="5">
    <source>
        <dbReference type="Proteomes" id="UP000193689"/>
    </source>
</evidence>
<dbReference type="Pfam" id="PF24808">
    <property type="entry name" value="DUF7707"/>
    <property type="match status" value="1"/>
</dbReference>
<name>A0A1Y2D5K4_9PEZI</name>
<dbReference type="Proteomes" id="UP000193689">
    <property type="component" value="Unassembled WGS sequence"/>
</dbReference>
<evidence type="ECO:0000259" key="3">
    <source>
        <dbReference type="Pfam" id="PF24808"/>
    </source>
</evidence>
<feature type="signal peptide" evidence="2">
    <location>
        <begin position="1"/>
        <end position="20"/>
    </location>
</feature>
<dbReference type="OrthoDB" id="2439692at2759"/>
<dbReference type="AlphaFoldDB" id="A0A1Y2D5K4"/>
<evidence type="ECO:0000256" key="2">
    <source>
        <dbReference type="SAM" id="SignalP"/>
    </source>
</evidence>
<evidence type="ECO:0000256" key="1">
    <source>
        <dbReference type="SAM" id="Phobius"/>
    </source>
</evidence>
<keyword evidence="1" id="KW-0812">Transmembrane</keyword>
<keyword evidence="1" id="KW-0472">Membrane</keyword>
<dbReference type="InParanoid" id="A0A1Y2D5K4"/>
<dbReference type="GeneID" id="63777812"/>
<organism evidence="4 5">
    <name type="scientific">Pseudomassariella vexata</name>
    <dbReference type="NCBI Taxonomy" id="1141098"/>
    <lineage>
        <taxon>Eukaryota</taxon>
        <taxon>Fungi</taxon>
        <taxon>Dikarya</taxon>
        <taxon>Ascomycota</taxon>
        <taxon>Pezizomycotina</taxon>
        <taxon>Sordariomycetes</taxon>
        <taxon>Xylariomycetidae</taxon>
        <taxon>Amphisphaeriales</taxon>
        <taxon>Pseudomassariaceae</taxon>
        <taxon>Pseudomassariella</taxon>
    </lineage>
</organism>
<evidence type="ECO:0000313" key="4">
    <source>
        <dbReference type="EMBL" id="ORY54563.1"/>
    </source>
</evidence>
<keyword evidence="2" id="KW-0732">Signal</keyword>
<dbReference type="RefSeq" id="XP_040709251.1">
    <property type="nucleotide sequence ID" value="XM_040861600.1"/>
</dbReference>
<reference evidence="4 5" key="1">
    <citation type="submission" date="2016-07" db="EMBL/GenBank/DDBJ databases">
        <title>Pervasive Adenine N6-methylation of Active Genes in Fungi.</title>
        <authorList>
            <consortium name="DOE Joint Genome Institute"/>
            <person name="Mondo S.J."/>
            <person name="Dannebaum R.O."/>
            <person name="Kuo R.C."/>
            <person name="Labutti K."/>
            <person name="Haridas S."/>
            <person name="Kuo A."/>
            <person name="Salamov A."/>
            <person name="Ahrendt S.R."/>
            <person name="Lipzen A."/>
            <person name="Sullivan W."/>
            <person name="Andreopoulos W.B."/>
            <person name="Clum A."/>
            <person name="Lindquist E."/>
            <person name="Daum C."/>
            <person name="Ramamoorthy G.K."/>
            <person name="Gryganskyi A."/>
            <person name="Culley D."/>
            <person name="Magnuson J.K."/>
            <person name="James T.Y."/>
            <person name="O'Malley M.A."/>
            <person name="Stajich J.E."/>
            <person name="Spatafora J.W."/>
            <person name="Visel A."/>
            <person name="Grigoriev I.V."/>
        </authorList>
    </citation>
    <scope>NUCLEOTIDE SEQUENCE [LARGE SCALE GENOMIC DNA]</scope>
    <source>
        <strain evidence="4 5">CBS 129021</strain>
    </source>
</reference>
<dbReference type="InterPro" id="IPR056124">
    <property type="entry name" value="DUF7707"/>
</dbReference>
<keyword evidence="1" id="KW-1133">Transmembrane helix</keyword>
<accession>A0A1Y2D5K4</accession>
<keyword evidence="5" id="KW-1185">Reference proteome</keyword>